<accession>A0A376MPG9</accession>
<name>A0A376MPG9_ECOLX</name>
<evidence type="ECO:0000313" key="3">
    <source>
        <dbReference type="Proteomes" id="UP000254817"/>
    </source>
</evidence>
<reference evidence="2 3" key="1">
    <citation type="submission" date="2018-06" db="EMBL/GenBank/DDBJ databases">
        <authorList>
            <consortium name="Pathogen Informatics"/>
            <person name="Doyle S."/>
        </authorList>
    </citation>
    <scope>NUCLEOTIDE SEQUENCE [LARGE SCALE GENOMIC DNA]</scope>
    <source>
        <strain evidence="2 3">NCTC11112</strain>
    </source>
</reference>
<keyword evidence="1" id="KW-0472">Membrane</keyword>
<feature type="transmembrane region" description="Helical" evidence="1">
    <location>
        <begin position="7"/>
        <end position="26"/>
    </location>
</feature>
<keyword evidence="1" id="KW-0812">Transmembrane</keyword>
<gene>
    <name evidence="2" type="ORF">NCTC11112_02336</name>
</gene>
<dbReference type="EMBL" id="UGAW01000001">
    <property type="protein sequence ID" value="STG51855.1"/>
    <property type="molecule type" value="Genomic_DNA"/>
</dbReference>
<evidence type="ECO:0000313" key="2">
    <source>
        <dbReference type="EMBL" id="STG51855.1"/>
    </source>
</evidence>
<sequence>MGFVANILINIINILCSNVSAYYTVLGSPRKITLTIKFNSWKFFFFLSDLDLIFVYQERLSVEGKISIRYSSNIGAMV</sequence>
<dbReference type="AlphaFoldDB" id="A0A376MPG9"/>
<protein>
    <submittedName>
        <fullName evidence="2">Uncharacterized protein</fullName>
    </submittedName>
</protein>
<organism evidence="2 3">
    <name type="scientific">Escherichia coli</name>
    <dbReference type="NCBI Taxonomy" id="562"/>
    <lineage>
        <taxon>Bacteria</taxon>
        <taxon>Pseudomonadati</taxon>
        <taxon>Pseudomonadota</taxon>
        <taxon>Gammaproteobacteria</taxon>
        <taxon>Enterobacterales</taxon>
        <taxon>Enterobacteriaceae</taxon>
        <taxon>Escherichia</taxon>
    </lineage>
</organism>
<proteinExistence type="predicted"/>
<evidence type="ECO:0000256" key="1">
    <source>
        <dbReference type="SAM" id="Phobius"/>
    </source>
</evidence>
<keyword evidence="1" id="KW-1133">Transmembrane helix</keyword>
<dbReference type="Proteomes" id="UP000254817">
    <property type="component" value="Unassembled WGS sequence"/>
</dbReference>